<proteinExistence type="inferred from homology"/>
<evidence type="ECO:0000313" key="5">
    <source>
        <dbReference type="Proteomes" id="UP001236369"/>
    </source>
</evidence>
<gene>
    <name evidence="4" type="ORF">QO016_001242</name>
</gene>
<dbReference type="Proteomes" id="UP001236369">
    <property type="component" value="Unassembled WGS sequence"/>
</dbReference>
<organism evidence="4 5">
    <name type="scientific">Methylobacterium persicinum</name>
    <dbReference type="NCBI Taxonomy" id="374426"/>
    <lineage>
        <taxon>Bacteria</taxon>
        <taxon>Pseudomonadati</taxon>
        <taxon>Pseudomonadota</taxon>
        <taxon>Alphaproteobacteria</taxon>
        <taxon>Hyphomicrobiales</taxon>
        <taxon>Methylobacteriaceae</taxon>
        <taxon>Methylobacterium</taxon>
    </lineage>
</organism>
<keyword evidence="2 4" id="KW-0378">Hydrolase</keyword>
<keyword evidence="5" id="KW-1185">Reference proteome</keyword>
<dbReference type="SUPFAM" id="SSF54637">
    <property type="entry name" value="Thioesterase/thiol ester dehydrase-isomerase"/>
    <property type="match status" value="1"/>
</dbReference>
<dbReference type="PANTHER" id="PTHR31793">
    <property type="entry name" value="4-HYDROXYBENZOYL-COA THIOESTERASE FAMILY MEMBER"/>
    <property type="match status" value="1"/>
</dbReference>
<dbReference type="GO" id="GO:0016787">
    <property type="term" value="F:hydrolase activity"/>
    <property type="evidence" value="ECO:0007669"/>
    <property type="project" value="UniProtKB-KW"/>
</dbReference>
<dbReference type="Pfam" id="PF03061">
    <property type="entry name" value="4HBT"/>
    <property type="match status" value="1"/>
</dbReference>
<evidence type="ECO:0000313" key="4">
    <source>
        <dbReference type="EMBL" id="MDQ0441759.1"/>
    </source>
</evidence>
<evidence type="ECO:0000256" key="2">
    <source>
        <dbReference type="ARBA" id="ARBA00022801"/>
    </source>
</evidence>
<protein>
    <submittedName>
        <fullName evidence="4">Acyl-CoA thioester hydrolase</fullName>
        <ecNumber evidence="4">3.1.2.-</ecNumber>
    </submittedName>
</protein>
<comment type="similarity">
    <text evidence="1">Belongs to the 4-hydroxybenzoyl-CoA thioesterase family.</text>
</comment>
<dbReference type="EC" id="3.1.2.-" evidence="4"/>
<dbReference type="NCBIfam" id="TIGR00051">
    <property type="entry name" value="YbgC/FadM family acyl-CoA thioesterase"/>
    <property type="match status" value="1"/>
</dbReference>
<dbReference type="CDD" id="cd00586">
    <property type="entry name" value="4HBT"/>
    <property type="match status" value="1"/>
</dbReference>
<dbReference type="InterPro" id="IPR050563">
    <property type="entry name" value="4-hydroxybenzoyl-CoA_TE"/>
</dbReference>
<dbReference type="EMBL" id="JAUSVV010000002">
    <property type="protein sequence ID" value="MDQ0441759.1"/>
    <property type="molecule type" value="Genomic_DNA"/>
</dbReference>
<dbReference type="InterPro" id="IPR006684">
    <property type="entry name" value="YbgC/YbaW"/>
</dbReference>
<name>A0ABU0HHF0_9HYPH</name>
<dbReference type="Gene3D" id="3.10.129.10">
    <property type="entry name" value="Hotdog Thioesterase"/>
    <property type="match status" value="1"/>
</dbReference>
<dbReference type="NCBIfam" id="TIGR02799">
    <property type="entry name" value="thio_ybgC"/>
    <property type="match status" value="1"/>
</dbReference>
<dbReference type="PIRSF" id="PIRSF003230">
    <property type="entry name" value="YbgC"/>
    <property type="match status" value="1"/>
</dbReference>
<dbReference type="InterPro" id="IPR006683">
    <property type="entry name" value="Thioestr_dom"/>
</dbReference>
<reference evidence="4 5" key="1">
    <citation type="submission" date="2023-07" db="EMBL/GenBank/DDBJ databases">
        <title>Genomic Encyclopedia of Type Strains, Phase IV (KMG-IV): sequencing the most valuable type-strain genomes for metagenomic binning, comparative biology and taxonomic classification.</title>
        <authorList>
            <person name="Goeker M."/>
        </authorList>
    </citation>
    <scope>NUCLEOTIDE SEQUENCE [LARGE SCALE GENOMIC DNA]</scope>
    <source>
        <strain evidence="4 5">DSM 19562</strain>
    </source>
</reference>
<dbReference type="PANTHER" id="PTHR31793:SF37">
    <property type="entry name" value="ACYL-COA THIOESTER HYDROLASE YBGC"/>
    <property type="match status" value="1"/>
</dbReference>
<dbReference type="InterPro" id="IPR014166">
    <property type="entry name" value="Tol-Pal_acyl-CoA_thioesterase"/>
</dbReference>
<accession>A0ABU0HHF0</accession>
<comment type="caution">
    <text evidence="4">The sequence shown here is derived from an EMBL/GenBank/DDBJ whole genome shotgun (WGS) entry which is preliminary data.</text>
</comment>
<feature type="domain" description="Thioesterase" evidence="3">
    <location>
        <begin position="21"/>
        <end position="105"/>
    </location>
</feature>
<evidence type="ECO:0000259" key="3">
    <source>
        <dbReference type="Pfam" id="PF03061"/>
    </source>
</evidence>
<dbReference type="RefSeq" id="WP_238251241.1">
    <property type="nucleotide sequence ID" value="NZ_BPQX01000051.1"/>
</dbReference>
<dbReference type="InterPro" id="IPR029069">
    <property type="entry name" value="HotDog_dom_sf"/>
</dbReference>
<sequence length="135" mass="15266">MEAEGHALPVRVYYEDTDFSGFVYHASYLRFMERGRTELLRTLAGDQSDLHRDAKGLVFVVRRMILDFLKPAVMDDQLIVQTRTLELRGASMKLAQDVCRGDEILVSAEVVVACVRDGRAVRLPDSLRARLTPPT</sequence>
<evidence type="ECO:0000256" key="1">
    <source>
        <dbReference type="ARBA" id="ARBA00005953"/>
    </source>
</evidence>